<dbReference type="OrthoDB" id="6486656at2759"/>
<dbReference type="InterPro" id="IPR007219">
    <property type="entry name" value="XnlR_reg_dom"/>
</dbReference>
<dbReference type="AlphaFoldDB" id="W2SA31"/>
<dbReference type="RefSeq" id="XP_008712280.1">
    <property type="nucleotide sequence ID" value="XM_008714058.1"/>
</dbReference>
<name>W2SA31_CYPE1</name>
<dbReference type="GO" id="GO:0008270">
    <property type="term" value="F:zinc ion binding"/>
    <property type="evidence" value="ECO:0007669"/>
    <property type="project" value="InterPro"/>
</dbReference>
<dbReference type="GeneID" id="19976723"/>
<dbReference type="GO" id="GO:0006351">
    <property type="term" value="P:DNA-templated transcription"/>
    <property type="evidence" value="ECO:0007669"/>
    <property type="project" value="InterPro"/>
</dbReference>
<evidence type="ECO:0000313" key="5">
    <source>
        <dbReference type="Proteomes" id="UP000030752"/>
    </source>
</evidence>
<protein>
    <recommendedName>
        <fullName evidence="3">Xylanolytic transcriptional activator regulatory domain-containing protein</fullName>
    </recommendedName>
</protein>
<sequence>MQTSLLQQDRGTGERLEPATTTFVESPSNREPPASEISPLDSQASPAVYSQRPSTYEAADQVFRQSYQASGLLSAADAIPGGSSIIRQTQQKRIELPLGDVLGTEVPPIAIIDFLLDTYLSSVHWFMSVIHEPTLRAEIHDILARNSVPDHRRLVPILMLVILAFSARYAQQDAVKQILPGYDLLEMEPLWIKRVEEKLLDVLEDGGIEAVQIAIILKSYYLYGNRPKRSFAILGAGIKVALSMKLHLEGTWTVADPVRREVRRRVWWSLYVADVWAATIYGTPCNIHDDDWEVELPGTIDDGIPRCPMFNSEENFDGRTFGPVTIFSYQRYKFRLYKIAFSIINNVYTHQRVSLADTIGHIKRLDQRLLYLESQIPPELRLGTIDSNTATYDETVKVFQRQALVLQLSLDNFKLLLHRPLLTLNRLQRPLMEPPRAVHSSNDPETHVIDEMIKVSKYRCWDAAVRTSRIGRFTRTLSGTRYTLGASYIMIQAFTAAIALGIFALSDPASRQAYEAKGAISKIMGFPKIYGYRSVMFDQCTAILEELIRLILNAEMRSLVSNTTRDATPTELGTNAFPTQGKQISASEATDTSAVQHSEDALPRALPSLNMVEDISYGNFSDALLSLHDAFNEARHVTGVAPATENVNMPPGQGIELQPDGGLGSSAWAFGTESQGWIWDEFWQVQDLPFSQLDPS</sequence>
<feature type="compositionally biased region" description="Polar residues" evidence="2">
    <location>
        <begin position="1"/>
        <end position="10"/>
    </location>
</feature>
<dbReference type="InParanoid" id="W2SA31"/>
<proteinExistence type="predicted"/>
<dbReference type="Pfam" id="PF04082">
    <property type="entry name" value="Fungal_trans"/>
    <property type="match status" value="1"/>
</dbReference>
<dbReference type="GO" id="GO:0003700">
    <property type="term" value="F:DNA-binding transcription factor activity"/>
    <property type="evidence" value="ECO:0007669"/>
    <property type="project" value="InterPro"/>
</dbReference>
<dbReference type="PANTHER" id="PTHR46910:SF17">
    <property type="entry name" value="SCFA-RELATED"/>
    <property type="match status" value="1"/>
</dbReference>
<feature type="region of interest" description="Disordered" evidence="2">
    <location>
        <begin position="565"/>
        <end position="591"/>
    </location>
</feature>
<keyword evidence="5" id="KW-1185">Reference proteome</keyword>
<evidence type="ECO:0000259" key="3">
    <source>
        <dbReference type="SMART" id="SM00906"/>
    </source>
</evidence>
<dbReference type="SMART" id="SM00906">
    <property type="entry name" value="Fungal_trans"/>
    <property type="match status" value="1"/>
</dbReference>
<dbReference type="eggNOG" id="ENOG502SHMX">
    <property type="taxonomic scope" value="Eukaryota"/>
</dbReference>
<dbReference type="STRING" id="1220924.W2SA31"/>
<organism evidence="4 5">
    <name type="scientific">Cyphellophora europaea (strain CBS 101466)</name>
    <name type="common">Phialophora europaea</name>
    <dbReference type="NCBI Taxonomy" id="1220924"/>
    <lineage>
        <taxon>Eukaryota</taxon>
        <taxon>Fungi</taxon>
        <taxon>Dikarya</taxon>
        <taxon>Ascomycota</taxon>
        <taxon>Pezizomycotina</taxon>
        <taxon>Eurotiomycetes</taxon>
        <taxon>Chaetothyriomycetidae</taxon>
        <taxon>Chaetothyriales</taxon>
        <taxon>Cyphellophoraceae</taxon>
        <taxon>Cyphellophora</taxon>
    </lineage>
</organism>
<dbReference type="VEuPathDB" id="FungiDB:HMPREF1541_09384"/>
<evidence type="ECO:0000313" key="4">
    <source>
        <dbReference type="EMBL" id="ETN45552.1"/>
    </source>
</evidence>
<feature type="region of interest" description="Disordered" evidence="2">
    <location>
        <begin position="1"/>
        <end position="51"/>
    </location>
</feature>
<evidence type="ECO:0000256" key="2">
    <source>
        <dbReference type="SAM" id="MobiDB-lite"/>
    </source>
</evidence>
<dbReference type="Proteomes" id="UP000030752">
    <property type="component" value="Unassembled WGS sequence"/>
</dbReference>
<dbReference type="EMBL" id="KB822712">
    <property type="protein sequence ID" value="ETN45552.1"/>
    <property type="molecule type" value="Genomic_DNA"/>
</dbReference>
<keyword evidence="1" id="KW-0539">Nucleus</keyword>
<dbReference type="HOGENOM" id="CLU_005767_2_1_1"/>
<dbReference type="PANTHER" id="PTHR46910">
    <property type="entry name" value="TRANSCRIPTION FACTOR PDR1"/>
    <property type="match status" value="1"/>
</dbReference>
<feature type="compositionally biased region" description="Polar residues" evidence="2">
    <location>
        <begin position="19"/>
        <end position="29"/>
    </location>
</feature>
<reference evidence="4 5" key="1">
    <citation type="submission" date="2013-03" db="EMBL/GenBank/DDBJ databases">
        <title>The Genome Sequence of Phialophora europaea CBS 101466.</title>
        <authorList>
            <consortium name="The Broad Institute Genomics Platform"/>
            <person name="Cuomo C."/>
            <person name="de Hoog S."/>
            <person name="Gorbushina A."/>
            <person name="Walker B."/>
            <person name="Young S.K."/>
            <person name="Zeng Q."/>
            <person name="Gargeya S."/>
            <person name="Fitzgerald M."/>
            <person name="Haas B."/>
            <person name="Abouelleil A."/>
            <person name="Allen A.W."/>
            <person name="Alvarado L."/>
            <person name="Arachchi H.M."/>
            <person name="Berlin A.M."/>
            <person name="Chapman S.B."/>
            <person name="Gainer-Dewar J."/>
            <person name="Goldberg J."/>
            <person name="Griggs A."/>
            <person name="Gujja S."/>
            <person name="Hansen M."/>
            <person name="Howarth C."/>
            <person name="Imamovic A."/>
            <person name="Ireland A."/>
            <person name="Larimer J."/>
            <person name="McCowan C."/>
            <person name="Murphy C."/>
            <person name="Pearson M."/>
            <person name="Poon T.W."/>
            <person name="Priest M."/>
            <person name="Roberts A."/>
            <person name="Saif S."/>
            <person name="Shea T."/>
            <person name="Sisk P."/>
            <person name="Sykes S."/>
            <person name="Wortman J."/>
            <person name="Nusbaum C."/>
            <person name="Birren B."/>
        </authorList>
    </citation>
    <scope>NUCLEOTIDE SEQUENCE [LARGE SCALE GENOMIC DNA]</scope>
    <source>
        <strain evidence="4 5">CBS 101466</strain>
    </source>
</reference>
<gene>
    <name evidence="4" type="ORF">HMPREF1541_09384</name>
</gene>
<evidence type="ECO:0000256" key="1">
    <source>
        <dbReference type="ARBA" id="ARBA00023242"/>
    </source>
</evidence>
<accession>W2SA31</accession>
<dbReference type="InterPro" id="IPR050987">
    <property type="entry name" value="AtrR-like"/>
</dbReference>
<dbReference type="CDD" id="cd12148">
    <property type="entry name" value="fungal_TF_MHR"/>
    <property type="match status" value="1"/>
</dbReference>
<dbReference type="GO" id="GO:0003677">
    <property type="term" value="F:DNA binding"/>
    <property type="evidence" value="ECO:0007669"/>
    <property type="project" value="InterPro"/>
</dbReference>
<feature type="domain" description="Xylanolytic transcriptional activator regulatory" evidence="3">
    <location>
        <begin position="230"/>
        <end position="303"/>
    </location>
</feature>